<dbReference type="InterPro" id="IPR031982">
    <property type="entry name" value="PilE-like"/>
</dbReference>
<dbReference type="Pfam" id="PF16732">
    <property type="entry name" value="ComP_DUS"/>
    <property type="match status" value="1"/>
</dbReference>
<name>A0ABV9M2H3_9ALTE</name>
<evidence type="ECO:0000313" key="3">
    <source>
        <dbReference type="EMBL" id="MFC4701858.1"/>
    </source>
</evidence>
<dbReference type="PANTHER" id="PTHR30093">
    <property type="entry name" value="GENERAL SECRETION PATHWAY PROTEIN G"/>
    <property type="match status" value="1"/>
</dbReference>
<organism evidence="3 4">
    <name type="scientific">Glaciecola siphonariae</name>
    <dbReference type="NCBI Taxonomy" id="521012"/>
    <lineage>
        <taxon>Bacteria</taxon>
        <taxon>Pseudomonadati</taxon>
        <taxon>Pseudomonadota</taxon>
        <taxon>Gammaproteobacteria</taxon>
        <taxon>Alteromonadales</taxon>
        <taxon>Alteromonadaceae</taxon>
        <taxon>Glaciecola</taxon>
    </lineage>
</organism>
<dbReference type="EMBL" id="JBHSGU010000029">
    <property type="protein sequence ID" value="MFC4701858.1"/>
    <property type="molecule type" value="Genomic_DNA"/>
</dbReference>
<dbReference type="InterPro" id="IPR045584">
    <property type="entry name" value="Pilin-like"/>
</dbReference>
<dbReference type="InterPro" id="IPR012902">
    <property type="entry name" value="N_methyl_site"/>
</dbReference>
<dbReference type="PROSITE" id="PS00409">
    <property type="entry name" value="PROKAR_NTER_METHYL"/>
    <property type="match status" value="1"/>
</dbReference>
<gene>
    <name evidence="3" type="ORF">ACFO4O_17040</name>
</gene>
<dbReference type="InterPro" id="IPR000983">
    <property type="entry name" value="Bac_GSPG_pilin"/>
</dbReference>
<dbReference type="Gene3D" id="3.30.700.10">
    <property type="entry name" value="Glycoprotein, Type 4 Pilin"/>
    <property type="match status" value="1"/>
</dbReference>
<accession>A0ABV9M2H3</accession>
<comment type="caution">
    <text evidence="3">The sequence shown here is derived from an EMBL/GenBank/DDBJ whole genome shotgun (WGS) entry which is preliminary data.</text>
</comment>
<dbReference type="NCBIfam" id="TIGR02532">
    <property type="entry name" value="IV_pilin_GFxxxE"/>
    <property type="match status" value="1"/>
</dbReference>
<dbReference type="Pfam" id="PF07963">
    <property type="entry name" value="N_methyl"/>
    <property type="match status" value="1"/>
</dbReference>
<dbReference type="PRINTS" id="PR00813">
    <property type="entry name" value="BCTERIALGSPG"/>
</dbReference>
<proteinExistence type="predicted"/>
<dbReference type="PROSITE" id="PS00018">
    <property type="entry name" value="EF_HAND_1"/>
    <property type="match status" value="1"/>
</dbReference>
<sequence>MYNTVQSIKHSSKCSTKNKGFTLVELMIVVAIIGIIAAIAYPSYQGMIASSARGAAQSDLMAFASALERHSASNFTYAGAAAGGGDTGAPAIFSAHSPASEDFANRRYDLEIVTVGANGLTFEITATPVTGTVVEGDGTLHLFSDGRKGWDRNGDGNIAAGEFCWSC</sequence>
<dbReference type="Proteomes" id="UP001595897">
    <property type="component" value="Unassembled WGS sequence"/>
</dbReference>
<protein>
    <submittedName>
        <fullName evidence="3">Type IV pilin protein</fullName>
    </submittedName>
</protein>
<keyword evidence="1" id="KW-0488">Methylation</keyword>
<dbReference type="SUPFAM" id="SSF54523">
    <property type="entry name" value="Pili subunits"/>
    <property type="match status" value="1"/>
</dbReference>
<keyword evidence="2" id="KW-1133">Transmembrane helix</keyword>
<keyword evidence="4" id="KW-1185">Reference proteome</keyword>
<reference evidence="4" key="1">
    <citation type="journal article" date="2019" name="Int. J. Syst. Evol. Microbiol.">
        <title>The Global Catalogue of Microorganisms (GCM) 10K type strain sequencing project: providing services to taxonomists for standard genome sequencing and annotation.</title>
        <authorList>
            <consortium name="The Broad Institute Genomics Platform"/>
            <consortium name="The Broad Institute Genome Sequencing Center for Infectious Disease"/>
            <person name="Wu L."/>
            <person name="Ma J."/>
        </authorList>
    </citation>
    <scope>NUCLEOTIDE SEQUENCE [LARGE SCALE GENOMIC DNA]</scope>
    <source>
        <strain evidence="4">KACC 12507</strain>
    </source>
</reference>
<evidence type="ECO:0000313" key="4">
    <source>
        <dbReference type="Proteomes" id="UP001595897"/>
    </source>
</evidence>
<dbReference type="InterPro" id="IPR018247">
    <property type="entry name" value="EF_Hand_1_Ca_BS"/>
</dbReference>
<evidence type="ECO:0000256" key="2">
    <source>
        <dbReference type="SAM" id="Phobius"/>
    </source>
</evidence>
<keyword evidence="2" id="KW-0812">Transmembrane</keyword>
<dbReference type="PANTHER" id="PTHR30093:SF47">
    <property type="entry name" value="TYPE IV PILUS NON-CORE MINOR PILIN PILE"/>
    <property type="match status" value="1"/>
</dbReference>
<feature type="transmembrane region" description="Helical" evidence="2">
    <location>
        <begin position="21"/>
        <end position="41"/>
    </location>
</feature>
<dbReference type="RefSeq" id="WP_382410727.1">
    <property type="nucleotide sequence ID" value="NZ_JBHSGU010000029.1"/>
</dbReference>
<keyword evidence="2" id="KW-0472">Membrane</keyword>
<evidence type="ECO:0000256" key="1">
    <source>
        <dbReference type="ARBA" id="ARBA00022481"/>
    </source>
</evidence>